<comment type="caution">
    <text evidence="4">The sequence shown here is derived from an EMBL/GenBank/DDBJ whole genome shotgun (WGS) entry which is preliminary data.</text>
</comment>
<sequence length="61" mass="6165">MANSDQAAGLGKQVKGAVKDAVGGATNNADLQAEGKMDKAEGKVQKGYGDAKSDVADKLDK</sequence>
<feature type="region of interest" description="Disordered" evidence="2">
    <location>
        <begin position="28"/>
        <end position="61"/>
    </location>
</feature>
<dbReference type="Pfam" id="PF05532">
    <property type="entry name" value="CsbD"/>
    <property type="match status" value="1"/>
</dbReference>
<feature type="compositionally biased region" description="Basic and acidic residues" evidence="2">
    <location>
        <begin position="33"/>
        <end position="61"/>
    </location>
</feature>
<feature type="domain" description="CsbD-like" evidence="3">
    <location>
        <begin position="5"/>
        <end position="56"/>
    </location>
</feature>
<gene>
    <name evidence="4" type="ORF">JYU29_02160</name>
</gene>
<comment type="similarity">
    <text evidence="1">Belongs to the UPF0337 (CsbD) family.</text>
</comment>
<evidence type="ECO:0000313" key="5">
    <source>
        <dbReference type="Proteomes" id="UP001297272"/>
    </source>
</evidence>
<dbReference type="Gene3D" id="1.10.1470.10">
    <property type="entry name" value="YjbJ"/>
    <property type="match status" value="1"/>
</dbReference>
<evidence type="ECO:0000259" key="3">
    <source>
        <dbReference type="Pfam" id="PF05532"/>
    </source>
</evidence>
<protein>
    <submittedName>
        <fullName evidence="4">CsbD family protein</fullName>
    </submittedName>
</protein>
<dbReference type="InterPro" id="IPR036629">
    <property type="entry name" value="YjbJ_sf"/>
</dbReference>
<evidence type="ECO:0000256" key="2">
    <source>
        <dbReference type="SAM" id="MobiDB-lite"/>
    </source>
</evidence>
<keyword evidence="5" id="KW-1185">Reference proteome</keyword>
<organism evidence="4 5">
    <name type="scientific">Tianweitania aestuarii</name>
    <dbReference type="NCBI Taxonomy" id="2814886"/>
    <lineage>
        <taxon>Bacteria</taxon>
        <taxon>Pseudomonadati</taxon>
        <taxon>Pseudomonadota</taxon>
        <taxon>Alphaproteobacteria</taxon>
        <taxon>Hyphomicrobiales</taxon>
        <taxon>Phyllobacteriaceae</taxon>
        <taxon>Tianweitania</taxon>
    </lineage>
</organism>
<evidence type="ECO:0000313" key="4">
    <source>
        <dbReference type="EMBL" id="MBS9719486.1"/>
    </source>
</evidence>
<dbReference type="EMBL" id="JAFMNX010000001">
    <property type="protein sequence ID" value="MBS9719486.1"/>
    <property type="molecule type" value="Genomic_DNA"/>
</dbReference>
<dbReference type="RefSeq" id="WP_213983125.1">
    <property type="nucleotide sequence ID" value="NZ_JAFMNX010000001.1"/>
</dbReference>
<dbReference type="SUPFAM" id="SSF69047">
    <property type="entry name" value="Hypothetical protein YjbJ"/>
    <property type="match status" value="1"/>
</dbReference>
<dbReference type="InterPro" id="IPR008462">
    <property type="entry name" value="CsbD"/>
</dbReference>
<evidence type="ECO:0000256" key="1">
    <source>
        <dbReference type="ARBA" id="ARBA00009129"/>
    </source>
</evidence>
<dbReference type="Proteomes" id="UP001297272">
    <property type="component" value="Unassembled WGS sequence"/>
</dbReference>
<proteinExistence type="inferred from homology"/>
<reference evidence="4 5" key="1">
    <citation type="submission" date="2021-03" db="EMBL/GenBank/DDBJ databases">
        <title>Tianweitania aestuarii sp. nov., isolated from a tidal flat.</title>
        <authorList>
            <person name="Park S."/>
            <person name="Yoon J.-H."/>
        </authorList>
    </citation>
    <scope>NUCLEOTIDE SEQUENCE [LARGE SCALE GENOMIC DNA]</scope>
    <source>
        <strain evidence="4 5">BSSL-BM11</strain>
    </source>
</reference>
<name>A0ABS5RR59_9HYPH</name>
<accession>A0ABS5RR59</accession>